<comment type="caution">
    <text evidence="1">The sequence shown here is derived from an EMBL/GenBank/DDBJ whole genome shotgun (WGS) entry which is preliminary data.</text>
</comment>
<evidence type="ECO:0008006" key="2">
    <source>
        <dbReference type="Google" id="ProtNLM"/>
    </source>
</evidence>
<name>A0A1J5PC63_9ZZZZ</name>
<dbReference type="EMBL" id="MLJW01007355">
    <property type="protein sequence ID" value="OIQ65399.1"/>
    <property type="molecule type" value="Genomic_DNA"/>
</dbReference>
<gene>
    <name evidence="1" type="ORF">GALL_530420</name>
</gene>
<proteinExistence type="predicted"/>
<evidence type="ECO:0000313" key="1">
    <source>
        <dbReference type="EMBL" id="OIQ65399.1"/>
    </source>
</evidence>
<dbReference type="AlphaFoldDB" id="A0A1J5PC63"/>
<sequence>MKLFVAATAAIMVASQAFAGSYQTKCNSTAVPYQQTENATPGRVVGGAVIGGVLGKIVTRQDAGAAAGAILGGVVANESGKRTVTQYQDVQNCRTVYVPSRITDPQVLKQDLQDLSDGKYVRKETIMDVQYTIGVGYDGQWGPASQQAANRYLANLQPSAPQPGAPTYSLMVNSVVITSSGDVSSMNEMKSNLRKAGVDSEIVVN</sequence>
<protein>
    <recommendedName>
        <fullName evidence="2">Glycine zipper 2TM domain-containing protein</fullName>
    </recommendedName>
</protein>
<organism evidence="1">
    <name type="scientific">mine drainage metagenome</name>
    <dbReference type="NCBI Taxonomy" id="410659"/>
    <lineage>
        <taxon>unclassified sequences</taxon>
        <taxon>metagenomes</taxon>
        <taxon>ecological metagenomes</taxon>
    </lineage>
</organism>
<reference evidence="1" key="1">
    <citation type="submission" date="2016-10" db="EMBL/GenBank/DDBJ databases">
        <title>Sequence of Gallionella enrichment culture.</title>
        <authorList>
            <person name="Poehlein A."/>
            <person name="Muehling M."/>
            <person name="Daniel R."/>
        </authorList>
    </citation>
    <scope>NUCLEOTIDE SEQUENCE</scope>
</reference>
<accession>A0A1J5PC63</accession>